<keyword evidence="2" id="KW-1185">Reference proteome</keyword>
<gene>
    <name evidence="1" type="ordered locus">Dtox_0468</name>
</gene>
<proteinExistence type="predicted"/>
<protein>
    <recommendedName>
        <fullName evidence="3">Plasmid stabilization system</fullName>
    </recommendedName>
</protein>
<dbReference type="OrthoDB" id="362883at2"/>
<dbReference type="STRING" id="485916.Dtox_0468"/>
<dbReference type="KEGG" id="dae:Dtox_0468"/>
<evidence type="ECO:0000313" key="1">
    <source>
        <dbReference type="EMBL" id="ACV61397.1"/>
    </source>
</evidence>
<dbReference type="HOGENOM" id="CLU_155761_0_2_9"/>
<name>C8W545_DESAS</name>
<organism evidence="1 2">
    <name type="scientific">Desulfofarcimen acetoxidans (strain ATCC 49208 / DSM 771 / KCTC 5769 / VKM B-1644 / 5575)</name>
    <name type="common">Desulfotomaculum acetoxidans</name>
    <dbReference type="NCBI Taxonomy" id="485916"/>
    <lineage>
        <taxon>Bacteria</taxon>
        <taxon>Bacillati</taxon>
        <taxon>Bacillota</taxon>
        <taxon>Clostridia</taxon>
        <taxon>Eubacteriales</taxon>
        <taxon>Peptococcaceae</taxon>
        <taxon>Desulfofarcimen</taxon>
    </lineage>
</organism>
<sequence length="115" mass="13083">MLHYFTGLDFYLAEGGLKEAVEDLKRLDFSQRLQVLKAIDKVSSNPFPQTEGGYGKPLGNRDSTKLAGYLKIKLKKLGLRVVYKLVMENDVMRVIIISARADDEVYLMAQKRTDK</sequence>
<evidence type="ECO:0008006" key="3">
    <source>
        <dbReference type="Google" id="ProtNLM"/>
    </source>
</evidence>
<accession>C8W545</accession>
<dbReference type="eggNOG" id="COG2026">
    <property type="taxonomic scope" value="Bacteria"/>
</dbReference>
<dbReference type="InterPro" id="IPR035093">
    <property type="entry name" value="RelE/ParE_toxin_dom_sf"/>
</dbReference>
<dbReference type="EMBL" id="CP001720">
    <property type="protein sequence ID" value="ACV61397.1"/>
    <property type="molecule type" value="Genomic_DNA"/>
</dbReference>
<dbReference type="SUPFAM" id="SSF143011">
    <property type="entry name" value="RelE-like"/>
    <property type="match status" value="1"/>
</dbReference>
<dbReference type="RefSeq" id="WP_015756116.1">
    <property type="nucleotide sequence ID" value="NC_013216.1"/>
</dbReference>
<reference evidence="1 2" key="1">
    <citation type="journal article" date="2009" name="Stand. Genomic Sci.">
        <title>Complete genome sequence of Desulfotomaculum acetoxidans type strain (5575).</title>
        <authorList>
            <person name="Spring S."/>
            <person name="Lapidus A."/>
            <person name="Schroder M."/>
            <person name="Gleim D."/>
            <person name="Sims D."/>
            <person name="Meincke L."/>
            <person name="Glavina Del Rio T."/>
            <person name="Tice H."/>
            <person name="Copeland A."/>
            <person name="Cheng J.F."/>
            <person name="Lucas S."/>
            <person name="Chen F."/>
            <person name="Nolan M."/>
            <person name="Bruce D."/>
            <person name="Goodwin L."/>
            <person name="Pitluck S."/>
            <person name="Ivanova N."/>
            <person name="Mavromatis K."/>
            <person name="Mikhailova N."/>
            <person name="Pati A."/>
            <person name="Chen A."/>
            <person name="Palaniappan K."/>
            <person name="Land M."/>
            <person name="Hauser L."/>
            <person name="Chang Y.J."/>
            <person name="Jeffries C.D."/>
            <person name="Chain P."/>
            <person name="Saunders E."/>
            <person name="Brettin T."/>
            <person name="Detter J.C."/>
            <person name="Goker M."/>
            <person name="Bristow J."/>
            <person name="Eisen J.A."/>
            <person name="Markowitz V."/>
            <person name="Hugenholtz P."/>
            <person name="Kyrpides N.C."/>
            <person name="Klenk H.P."/>
            <person name="Han C."/>
        </authorList>
    </citation>
    <scope>NUCLEOTIDE SEQUENCE [LARGE SCALE GENOMIC DNA]</scope>
    <source>
        <strain evidence="2">ATCC 49208 / DSM 771 / VKM B-1644</strain>
    </source>
</reference>
<dbReference type="Proteomes" id="UP000002217">
    <property type="component" value="Chromosome"/>
</dbReference>
<dbReference type="AlphaFoldDB" id="C8W545"/>
<dbReference type="Gene3D" id="3.30.2310.20">
    <property type="entry name" value="RelE-like"/>
    <property type="match status" value="1"/>
</dbReference>
<evidence type="ECO:0000313" key="2">
    <source>
        <dbReference type="Proteomes" id="UP000002217"/>
    </source>
</evidence>